<organism evidence="2">
    <name type="scientific">Sesamum radiatum</name>
    <name type="common">Black benniseed</name>
    <dbReference type="NCBI Taxonomy" id="300843"/>
    <lineage>
        <taxon>Eukaryota</taxon>
        <taxon>Viridiplantae</taxon>
        <taxon>Streptophyta</taxon>
        <taxon>Embryophyta</taxon>
        <taxon>Tracheophyta</taxon>
        <taxon>Spermatophyta</taxon>
        <taxon>Magnoliopsida</taxon>
        <taxon>eudicotyledons</taxon>
        <taxon>Gunneridae</taxon>
        <taxon>Pentapetalae</taxon>
        <taxon>asterids</taxon>
        <taxon>lamiids</taxon>
        <taxon>Lamiales</taxon>
        <taxon>Pedaliaceae</taxon>
        <taxon>Sesamum</taxon>
    </lineage>
</organism>
<reference evidence="2" key="1">
    <citation type="submission" date="2020-06" db="EMBL/GenBank/DDBJ databases">
        <authorList>
            <person name="Li T."/>
            <person name="Hu X."/>
            <person name="Zhang T."/>
            <person name="Song X."/>
            <person name="Zhang H."/>
            <person name="Dai N."/>
            <person name="Sheng W."/>
            <person name="Hou X."/>
            <person name="Wei L."/>
        </authorList>
    </citation>
    <scope>NUCLEOTIDE SEQUENCE</scope>
    <source>
        <strain evidence="2">G02</strain>
        <tissue evidence="2">Leaf</tissue>
    </source>
</reference>
<dbReference type="PANTHER" id="PTHR48475">
    <property type="entry name" value="RIBONUCLEASE H"/>
    <property type="match status" value="1"/>
</dbReference>
<dbReference type="InterPro" id="IPR002156">
    <property type="entry name" value="RNaseH_domain"/>
</dbReference>
<dbReference type="EMBL" id="JACGWJ010000031">
    <property type="protein sequence ID" value="KAL0298867.1"/>
    <property type="molecule type" value="Genomic_DNA"/>
</dbReference>
<protein>
    <recommendedName>
        <fullName evidence="1">RNase H type-1 domain-containing protein</fullName>
    </recommendedName>
</protein>
<dbReference type="Pfam" id="PF13456">
    <property type="entry name" value="RVT_3"/>
    <property type="match status" value="1"/>
</dbReference>
<evidence type="ECO:0000313" key="2">
    <source>
        <dbReference type="EMBL" id="KAL0298867.1"/>
    </source>
</evidence>
<sequence>MFGKVHRGYDISYLPRTTIEAQALANFIFEMAGISLRDTSKVEKWLLHVDGQSTIHGSGEGIVVTSPHGEDLEFAVKFGFKASNNEAEYKALLIGMKMAHEAGTRHLVAYLDS</sequence>
<name>A0AAW2JXZ8_SESRA</name>
<proteinExistence type="predicted"/>
<dbReference type="GO" id="GO:0004523">
    <property type="term" value="F:RNA-DNA hybrid ribonuclease activity"/>
    <property type="evidence" value="ECO:0007669"/>
    <property type="project" value="InterPro"/>
</dbReference>
<dbReference type="Gene3D" id="3.30.420.10">
    <property type="entry name" value="Ribonuclease H-like superfamily/Ribonuclease H"/>
    <property type="match status" value="1"/>
</dbReference>
<comment type="caution">
    <text evidence="2">The sequence shown here is derived from an EMBL/GenBank/DDBJ whole genome shotgun (WGS) entry which is preliminary data.</text>
</comment>
<reference evidence="2" key="2">
    <citation type="journal article" date="2024" name="Plant">
        <title>Genomic evolution and insights into agronomic trait innovations of Sesamum species.</title>
        <authorList>
            <person name="Miao H."/>
            <person name="Wang L."/>
            <person name="Qu L."/>
            <person name="Liu H."/>
            <person name="Sun Y."/>
            <person name="Le M."/>
            <person name="Wang Q."/>
            <person name="Wei S."/>
            <person name="Zheng Y."/>
            <person name="Lin W."/>
            <person name="Duan Y."/>
            <person name="Cao H."/>
            <person name="Xiong S."/>
            <person name="Wang X."/>
            <person name="Wei L."/>
            <person name="Li C."/>
            <person name="Ma Q."/>
            <person name="Ju M."/>
            <person name="Zhao R."/>
            <person name="Li G."/>
            <person name="Mu C."/>
            <person name="Tian Q."/>
            <person name="Mei H."/>
            <person name="Zhang T."/>
            <person name="Gao T."/>
            <person name="Zhang H."/>
        </authorList>
    </citation>
    <scope>NUCLEOTIDE SEQUENCE</scope>
    <source>
        <strain evidence="2">G02</strain>
    </source>
</reference>
<dbReference type="AlphaFoldDB" id="A0AAW2JXZ8"/>
<dbReference type="InterPro" id="IPR012337">
    <property type="entry name" value="RNaseH-like_sf"/>
</dbReference>
<dbReference type="PANTHER" id="PTHR48475:SF2">
    <property type="entry name" value="RIBONUCLEASE H"/>
    <property type="match status" value="1"/>
</dbReference>
<accession>A0AAW2JXZ8</accession>
<dbReference type="SUPFAM" id="SSF53098">
    <property type="entry name" value="Ribonuclease H-like"/>
    <property type="match status" value="1"/>
</dbReference>
<dbReference type="GO" id="GO:0003676">
    <property type="term" value="F:nucleic acid binding"/>
    <property type="evidence" value="ECO:0007669"/>
    <property type="project" value="InterPro"/>
</dbReference>
<gene>
    <name evidence="2" type="ORF">Sradi_6546500</name>
</gene>
<dbReference type="InterPro" id="IPR036397">
    <property type="entry name" value="RNaseH_sf"/>
</dbReference>
<feature type="domain" description="RNase H type-1" evidence="1">
    <location>
        <begin position="50"/>
        <end position="113"/>
    </location>
</feature>
<evidence type="ECO:0000259" key="1">
    <source>
        <dbReference type="Pfam" id="PF13456"/>
    </source>
</evidence>